<evidence type="ECO:0000256" key="7">
    <source>
        <dbReference type="ARBA" id="ARBA00022975"/>
    </source>
</evidence>
<dbReference type="GO" id="GO:0106430">
    <property type="term" value="F:dihydroorotate dehydrogenase (quinone) activity"/>
    <property type="evidence" value="ECO:0007669"/>
    <property type="project" value="UniProtKB-EC"/>
</dbReference>
<evidence type="ECO:0000256" key="2">
    <source>
        <dbReference type="ARBA" id="ARBA00004370"/>
    </source>
</evidence>
<dbReference type="SUPFAM" id="SSF51395">
    <property type="entry name" value="FMN-linked oxidoreductases"/>
    <property type="match status" value="1"/>
</dbReference>
<feature type="binding site" evidence="11">
    <location>
        <begin position="343"/>
        <end position="344"/>
    </location>
    <ligand>
        <name>FMN</name>
        <dbReference type="ChEBI" id="CHEBI:58210"/>
    </ligand>
</feature>
<dbReference type="EMBL" id="LWQS01000053">
    <property type="protein sequence ID" value="OAN45519.1"/>
    <property type="molecule type" value="Genomic_DNA"/>
</dbReference>
<dbReference type="GO" id="GO:0044205">
    <property type="term" value="P:'de novo' UMP biosynthetic process"/>
    <property type="evidence" value="ECO:0007669"/>
    <property type="project" value="UniProtKB-UniRule"/>
</dbReference>
<evidence type="ECO:0000256" key="10">
    <source>
        <dbReference type="ARBA" id="ARBA00048639"/>
    </source>
</evidence>
<feature type="binding site" evidence="11">
    <location>
        <position position="322"/>
    </location>
    <ligand>
        <name>FMN</name>
        <dbReference type="ChEBI" id="CHEBI:58210"/>
    </ligand>
</feature>
<dbReference type="NCBIfam" id="NF003652">
    <property type="entry name" value="PRK05286.2-5"/>
    <property type="match status" value="1"/>
</dbReference>
<keyword evidence="6 11" id="KW-0288">FMN</keyword>
<keyword evidence="7 11" id="KW-0665">Pyrimidine biosynthesis</keyword>
<feature type="binding site" evidence="11">
    <location>
        <position position="108"/>
    </location>
    <ligand>
        <name>FMN</name>
        <dbReference type="ChEBI" id="CHEBI:58210"/>
    </ligand>
</feature>
<reference evidence="13 14" key="1">
    <citation type="submission" date="2016-04" db="EMBL/GenBank/DDBJ databases">
        <title>Chloroflexus islandicus sp. nov., a thermophilic filamentous anoxygenic phototrophic bacterium from geyser Strokkur (Iceland).</title>
        <authorList>
            <person name="Gaisin V.A."/>
            <person name="Kalashnikov A.M."/>
            <person name="Sukhacheva M.V."/>
            <person name="Grouzdev D.S."/>
            <person name="Ivanov T.M."/>
            <person name="Kuznetsov B."/>
            <person name="Gorlenko V.M."/>
        </authorList>
    </citation>
    <scope>NUCLEOTIDE SEQUENCE [LARGE SCALE GENOMIC DNA]</scope>
    <source>
        <strain evidence="14">isl-2</strain>
    </source>
</reference>
<dbReference type="GO" id="GO:0005886">
    <property type="term" value="C:plasma membrane"/>
    <property type="evidence" value="ECO:0007669"/>
    <property type="project" value="UniProtKB-SubCell"/>
</dbReference>
<feature type="binding site" evidence="11">
    <location>
        <position position="88"/>
    </location>
    <ligand>
        <name>substrate</name>
    </ligand>
</feature>
<comment type="subcellular location">
    <subcellularLocation>
        <location evidence="11">Cell membrane</location>
        <topology evidence="11">Peripheral membrane protein</topology>
    </subcellularLocation>
    <subcellularLocation>
        <location evidence="2">Membrane</location>
    </subcellularLocation>
</comment>
<dbReference type="STRING" id="1707952.A6A03_14230"/>
<keyword evidence="14" id="KW-1185">Reference proteome</keyword>
<feature type="binding site" evidence="11">
    <location>
        <begin position="269"/>
        <end position="270"/>
    </location>
    <ligand>
        <name>substrate</name>
    </ligand>
</feature>
<name>A0A178M9U0_9CHLR</name>
<feature type="binding site" evidence="11">
    <location>
        <position position="194"/>
    </location>
    <ligand>
        <name>FMN</name>
        <dbReference type="ChEBI" id="CHEBI:58210"/>
    </ligand>
</feature>
<comment type="pathway">
    <text evidence="3 11">Pyrimidine metabolism; UMP biosynthesis via de novo pathway; orotate from (S)-dihydroorotate (quinone route): step 1/1.</text>
</comment>
<keyword evidence="9 11" id="KW-0472">Membrane</keyword>
<evidence type="ECO:0000259" key="12">
    <source>
        <dbReference type="Pfam" id="PF01180"/>
    </source>
</evidence>
<dbReference type="CDD" id="cd04738">
    <property type="entry name" value="DHOD_2_like"/>
    <property type="match status" value="1"/>
</dbReference>
<dbReference type="Proteomes" id="UP000078287">
    <property type="component" value="Unassembled WGS sequence"/>
</dbReference>
<comment type="cofactor">
    <cofactor evidence="11">
        <name>FMN</name>
        <dbReference type="ChEBI" id="CHEBI:58210"/>
    </cofactor>
    <text evidence="11">Binds 1 FMN per subunit.</text>
</comment>
<dbReference type="InterPro" id="IPR005719">
    <property type="entry name" value="Dihydroorotate_DH_2"/>
</dbReference>
<comment type="caution">
    <text evidence="13">The sequence shown here is derived from an EMBL/GenBank/DDBJ whole genome shotgun (WGS) entry which is preliminary data.</text>
</comment>
<proteinExistence type="inferred from homology"/>
<feature type="binding site" evidence="11">
    <location>
        <begin position="133"/>
        <end position="137"/>
    </location>
    <ligand>
        <name>substrate</name>
    </ligand>
</feature>
<sequence>MSCLRWALNRSDLTIYRFLLRPILFRLGGGDAETAHERTLHLLALLSRSRPLCRTLQVLAAIRDQRLARTVFGVHFPNPVGLAAGMDKDGVALPAWAALGFGFVEVGTVTHHPQPGNPRPRLFRLPAREALINRMGFNNAGAAALAQRLAATPVSIPVGVSIGKSKVTPLDQAIDDYRASFRLLFPYAAYVAINVSSPNTPGLRQLQDADHLRALLAALQRDNAELGRADPRGPRPLLVKIAPDLSDAAIEELLAVCADHGVAGIIATNTTIGRSGLEGIDPALVAETGGLSGQPLAQRARQVVQLIARATGGTLPIIGVGGIHSPDDALRMFEAGASLIQLYTGLVYRGPLLPRRINCALLAAGKER</sequence>
<accession>A0A178M9U0</accession>
<dbReference type="UniPathway" id="UPA00070">
    <property type="reaction ID" value="UER00946"/>
</dbReference>
<evidence type="ECO:0000256" key="8">
    <source>
        <dbReference type="ARBA" id="ARBA00023002"/>
    </source>
</evidence>
<evidence type="ECO:0000256" key="4">
    <source>
        <dbReference type="ARBA" id="ARBA00005359"/>
    </source>
</evidence>
<dbReference type="InterPro" id="IPR050074">
    <property type="entry name" value="DHO_dehydrogenase"/>
</dbReference>
<comment type="function">
    <text evidence="1 11">Catalyzes the conversion of dihydroorotate to orotate with quinone as electron acceptor.</text>
</comment>
<evidence type="ECO:0000313" key="13">
    <source>
        <dbReference type="EMBL" id="OAN45519.1"/>
    </source>
</evidence>
<keyword evidence="11" id="KW-1003">Cell membrane</keyword>
<dbReference type="Gene3D" id="3.20.20.70">
    <property type="entry name" value="Aldolase class I"/>
    <property type="match status" value="1"/>
</dbReference>
<comment type="similarity">
    <text evidence="4 11">Belongs to the dihydroorotate dehydrogenase family. Type 2 subfamily.</text>
</comment>
<feature type="binding site" evidence="11">
    <location>
        <position position="161"/>
    </location>
    <ligand>
        <name>FMN</name>
        <dbReference type="ChEBI" id="CHEBI:58210"/>
    </ligand>
</feature>
<gene>
    <name evidence="11" type="primary">pyrD</name>
    <name evidence="13" type="ORF">A6A03_14230</name>
</gene>
<evidence type="ECO:0000256" key="1">
    <source>
        <dbReference type="ARBA" id="ARBA00003125"/>
    </source>
</evidence>
<protein>
    <recommendedName>
        <fullName evidence="11">Dihydroorotate dehydrogenase (quinone)</fullName>
        <ecNumber evidence="11">1.3.5.2</ecNumber>
    </recommendedName>
    <alternativeName>
        <fullName evidence="11">DHOdehase</fullName>
        <shortName evidence="11">DHOD</shortName>
        <shortName evidence="11">DHODase</shortName>
    </alternativeName>
    <alternativeName>
        <fullName evidence="11">Dihydroorotate oxidase</fullName>
    </alternativeName>
</protein>
<feature type="binding site" evidence="11">
    <location>
        <position position="194"/>
    </location>
    <ligand>
        <name>substrate</name>
    </ligand>
</feature>
<evidence type="ECO:0000256" key="11">
    <source>
        <dbReference type="HAMAP-Rule" id="MF_00225"/>
    </source>
</evidence>
<dbReference type="PROSITE" id="PS00911">
    <property type="entry name" value="DHODEHASE_1"/>
    <property type="match status" value="1"/>
</dbReference>
<feature type="binding site" evidence="11">
    <location>
        <begin position="84"/>
        <end position="88"/>
    </location>
    <ligand>
        <name>FMN</name>
        <dbReference type="ChEBI" id="CHEBI:58210"/>
    </ligand>
</feature>
<comment type="catalytic activity">
    <reaction evidence="10 11">
        <text>(S)-dihydroorotate + a quinone = orotate + a quinol</text>
        <dbReference type="Rhea" id="RHEA:30187"/>
        <dbReference type="ChEBI" id="CHEBI:24646"/>
        <dbReference type="ChEBI" id="CHEBI:30839"/>
        <dbReference type="ChEBI" id="CHEBI:30864"/>
        <dbReference type="ChEBI" id="CHEBI:132124"/>
        <dbReference type="EC" id="1.3.5.2"/>
    </reaction>
</comment>
<dbReference type="HAMAP" id="MF_00225">
    <property type="entry name" value="DHO_dh_type2"/>
    <property type="match status" value="1"/>
</dbReference>
<dbReference type="GO" id="GO:0005737">
    <property type="term" value="C:cytoplasm"/>
    <property type="evidence" value="ECO:0007669"/>
    <property type="project" value="InterPro"/>
</dbReference>
<comment type="subunit">
    <text evidence="11">Monomer.</text>
</comment>
<evidence type="ECO:0000256" key="5">
    <source>
        <dbReference type="ARBA" id="ARBA00022630"/>
    </source>
</evidence>
<feature type="binding site" evidence="11">
    <location>
        <position position="293"/>
    </location>
    <ligand>
        <name>FMN</name>
        <dbReference type="ChEBI" id="CHEBI:58210"/>
    </ligand>
</feature>
<feature type="domain" description="Dihydroorotate dehydrogenase catalytic" evidence="12">
    <location>
        <begin position="67"/>
        <end position="360"/>
    </location>
</feature>
<dbReference type="AlphaFoldDB" id="A0A178M9U0"/>
<keyword evidence="8 11" id="KW-0560">Oxidoreductase</keyword>
<dbReference type="InterPro" id="IPR013785">
    <property type="entry name" value="Aldolase_TIM"/>
</dbReference>
<dbReference type="NCBIfam" id="TIGR01036">
    <property type="entry name" value="pyrD_sub2"/>
    <property type="match status" value="1"/>
</dbReference>
<dbReference type="PANTHER" id="PTHR48109:SF4">
    <property type="entry name" value="DIHYDROOROTATE DEHYDROGENASE (QUINONE), MITOCHONDRIAL"/>
    <property type="match status" value="1"/>
</dbReference>
<keyword evidence="5 11" id="KW-0285">Flavoprotein</keyword>
<dbReference type="Pfam" id="PF01180">
    <property type="entry name" value="DHO_dh"/>
    <property type="match status" value="1"/>
</dbReference>
<feature type="binding site" evidence="11">
    <location>
        <position position="268"/>
    </location>
    <ligand>
        <name>FMN</name>
        <dbReference type="ChEBI" id="CHEBI:58210"/>
    </ligand>
</feature>
<dbReference type="EC" id="1.3.5.2" evidence="11"/>
<dbReference type="GO" id="GO:0006207">
    <property type="term" value="P:'de novo' pyrimidine nucleobase biosynthetic process"/>
    <property type="evidence" value="ECO:0007669"/>
    <property type="project" value="UniProtKB-UniRule"/>
</dbReference>
<feature type="active site" description="Nucleophile" evidence="11">
    <location>
        <position position="197"/>
    </location>
</feature>
<evidence type="ECO:0000256" key="9">
    <source>
        <dbReference type="ARBA" id="ARBA00023136"/>
    </source>
</evidence>
<dbReference type="PANTHER" id="PTHR48109">
    <property type="entry name" value="DIHYDROOROTATE DEHYDROGENASE (QUINONE), MITOCHONDRIAL-RELATED"/>
    <property type="match status" value="1"/>
</dbReference>
<dbReference type="PROSITE" id="PS00912">
    <property type="entry name" value="DHODEHASE_2"/>
    <property type="match status" value="1"/>
</dbReference>
<dbReference type="InterPro" id="IPR005720">
    <property type="entry name" value="Dihydroorotate_DH_cat"/>
</dbReference>
<organism evidence="13 14">
    <name type="scientific">Chloroflexus islandicus</name>
    <dbReference type="NCBI Taxonomy" id="1707952"/>
    <lineage>
        <taxon>Bacteria</taxon>
        <taxon>Bacillati</taxon>
        <taxon>Chloroflexota</taxon>
        <taxon>Chloroflexia</taxon>
        <taxon>Chloroflexales</taxon>
        <taxon>Chloroflexineae</taxon>
        <taxon>Chloroflexaceae</taxon>
        <taxon>Chloroflexus</taxon>
    </lineage>
</organism>
<evidence type="ECO:0000313" key="14">
    <source>
        <dbReference type="Proteomes" id="UP000078287"/>
    </source>
</evidence>
<evidence type="ECO:0000256" key="6">
    <source>
        <dbReference type="ARBA" id="ARBA00022643"/>
    </source>
</evidence>
<evidence type="ECO:0000256" key="3">
    <source>
        <dbReference type="ARBA" id="ARBA00005161"/>
    </source>
</evidence>
<feature type="binding site" evidence="11">
    <location>
        <position position="240"/>
    </location>
    <ligand>
        <name>FMN</name>
        <dbReference type="ChEBI" id="CHEBI:58210"/>
    </ligand>
</feature>
<feature type="binding site" evidence="11">
    <location>
        <position position="199"/>
    </location>
    <ligand>
        <name>substrate</name>
    </ligand>
</feature>
<dbReference type="InterPro" id="IPR001295">
    <property type="entry name" value="Dihydroorotate_DH_CS"/>
</dbReference>